<sequence>MKPLKLKLHNFGPYEKQTIDFTQLEDASIFLIAGPTGSGKTTLFDAMTFALYGESASDDRDPSALRSDFAAVSEPTEVTLRFEHQGLEYEVTRQPKQTLAKKRGTGTREYPSSGKLKIFKDGTQTDELTRMQEINLKLTDILQISRKQFVQIVLLPQGEFRRFLVSDSSEKEAILRKVFGTQLFQRWAAALKQQLNQQRDKIKSAQSVIDSGLKRVRWTQSDGEHDLAQLEGQHQADQKALRTAKQDLKTTQQQVNQLKNQLEADQQMNRNIETLTAKKAEVERRQREQPKIKQQQQRLATLNWVHDQRHVYEQQQDLAKRAEELKLQKVTLTKHLKDQNQTTTQLQAKQAQLADAAQAISDTQSEIAVLTKQRPLYQQVRQLSEQLEQKTAAYAGTADKLAQLQEDEGHQQEQLKQLNDQISQQPALLKTSAKLTTDSATLANSKQQISDLLTQQSQLDQQRQVVADAQSAVAALKQTVAQASRDYDELRNQWLAGQIAVLASQLKPGTPCPVCGSTDHPAPHVTTATQLVDNQTIKQAERSLQQQKDQQTTAEANLTTSLTAYKKQEQAVQEQAKALKSQLKVSAELSVEDLLAQVTKQATQTSQQLNTVNDQLKAIDQAFEKQQRKTAEIKDLQQQIQRLKEQVQTAKLAQQTTQTKLDEARKQVPDQFADLAALDHYLDQQQKQVAEHQQQVQANTQALQRSREAVATTQANLNNVDSSLQENQQKLTETTAALSQAVTEQLGSDQMDRFVELVGQLDQIAGLKQAIEDYQQALTAAKADVAAYQQLVGDKQPVDLSQSQAKLSQRNEQLDARQQAVDDQQQQVTVNGDILAQIKAATQQVATQLADLNELQLLVETVAGGGENKLGLERYVLRAQLAEILAIANQHLKQLSSGRYSMQLHLEAGAYQKNTGLEIDVYDDNVGQVRSVHTLSGGESFIAALSLALALGESIQNESGGISIDALFIDEGFGSLDQESLSTAMTALENVESSNRMIGIISHVSLLQETIPYQIQVQPTGQGKSVAKVVLP</sequence>
<evidence type="ECO:0000256" key="3">
    <source>
        <dbReference type="ARBA" id="ARBA00013368"/>
    </source>
</evidence>
<feature type="coiled-coil region" evidence="4">
    <location>
        <begin position="322"/>
        <end position="493"/>
    </location>
</feature>
<evidence type="ECO:0000256" key="4">
    <source>
        <dbReference type="SAM" id="Coils"/>
    </source>
</evidence>
<reference evidence="7 8" key="1">
    <citation type="submission" date="2015-11" db="EMBL/GenBank/DDBJ databases">
        <title>Draft genome sequences of new species of the genus Lactobacillus isolated from orchardgrass silage.</title>
        <authorList>
            <person name="Tohno M."/>
            <person name="Tanizawa Y."/>
            <person name="Arita M."/>
        </authorList>
    </citation>
    <scope>NUCLEOTIDE SEQUENCE [LARGE SCALE GENOMIC DNA]</scope>
    <source>
        <strain evidence="7 8">IWT25</strain>
    </source>
</reference>
<evidence type="ECO:0000259" key="6">
    <source>
        <dbReference type="Pfam" id="PF13476"/>
    </source>
</evidence>
<comment type="caution">
    <text evidence="7">The sequence shown here is derived from an EMBL/GenBank/DDBJ whole genome shotgun (WGS) entry which is preliminary data.</text>
</comment>
<dbReference type="SUPFAM" id="SSF52540">
    <property type="entry name" value="P-loop containing nucleoside triphosphate hydrolases"/>
    <property type="match status" value="2"/>
</dbReference>
<organism evidence="7 8">
    <name type="scientific">Secundilactobacillus pentosiphilus</name>
    <dbReference type="NCBI Taxonomy" id="1714682"/>
    <lineage>
        <taxon>Bacteria</taxon>
        <taxon>Bacillati</taxon>
        <taxon>Bacillota</taxon>
        <taxon>Bacilli</taxon>
        <taxon>Lactobacillales</taxon>
        <taxon>Lactobacillaceae</taxon>
        <taxon>Secundilactobacillus</taxon>
    </lineage>
</organism>
<dbReference type="AlphaFoldDB" id="A0A1Z5IVY5"/>
<evidence type="ECO:0000256" key="1">
    <source>
        <dbReference type="ARBA" id="ARBA00006930"/>
    </source>
</evidence>
<dbReference type="InterPro" id="IPR038729">
    <property type="entry name" value="Rad50/SbcC_AAA"/>
</dbReference>
<dbReference type="OrthoDB" id="9795626at2"/>
<feature type="region of interest" description="Disordered" evidence="5">
    <location>
        <begin position="95"/>
        <end position="115"/>
    </location>
</feature>
<feature type="coiled-coil region" evidence="4">
    <location>
        <begin position="537"/>
        <end position="702"/>
    </location>
</feature>
<accession>A0A1Z5IVY5</accession>
<dbReference type="Pfam" id="PF13558">
    <property type="entry name" value="SbcC_Walker_B"/>
    <property type="match status" value="1"/>
</dbReference>
<dbReference type="GO" id="GO:0004527">
    <property type="term" value="F:exonuclease activity"/>
    <property type="evidence" value="ECO:0007669"/>
    <property type="project" value="UniProtKB-KW"/>
</dbReference>
<name>A0A1Z5IVY5_9LACO</name>
<dbReference type="GO" id="GO:0006302">
    <property type="term" value="P:double-strand break repair"/>
    <property type="evidence" value="ECO:0007669"/>
    <property type="project" value="InterPro"/>
</dbReference>
<keyword evidence="7" id="KW-0269">Exonuclease</keyword>
<dbReference type="RefSeq" id="WP_089120976.1">
    <property type="nucleotide sequence ID" value="NZ_BCMI01000008.1"/>
</dbReference>
<dbReference type="Gene3D" id="3.40.50.300">
    <property type="entry name" value="P-loop containing nucleotide triphosphate hydrolases"/>
    <property type="match status" value="2"/>
</dbReference>
<evidence type="ECO:0000313" key="7">
    <source>
        <dbReference type="EMBL" id="GAX05748.1"/>
    </source>
</evidence>
<dbReference type="GO" id="GO:0016887">
    <property type="term" value="F:ATP hydrolysis activity"/>
    <property type="evidence" value="ECO:0007669"/>
    <property type="project" value="InterPro"/>
</dbReference>
<comment type="similarity">
    <text evidence="1">Belongs to the SMC family. SbcC subfamily.</text>
</comment>
<keyword evidence="7" id="KW-0378">Hydrolase</keyword>
<gene>
    <name evidence="7" type="primary">sbcC_1</name>
    <name evidence="7" type="ORF">IWT25_01073</name>
</gene>
<dbReference type="EMBL" id="BCMI01000008">
    <property type="protein sequence ID" value="GAX05748.1"/>
    <property type="molecule type" value="Genomic_DNA"/>
</dbReference>
<comment type="subunit">
    <text evidence="2">Heterodimer of SbcC and SbcD.</text>
</comment>
<dbReference type="PANTHER" id="PTHR32114:SF2">
    <property type="entry name" value="ABC TRANSPORTER ABCH.3"/>
    <property type="match status" value="1"/>
</dbReference>
<feature type="coiled-coil region" evidence="4">
    <location>
        <begin position="188"/>
        <end position="285"/>
    </location>
</feature>
<dbReference type="InterPro" id="IPR027417">
    <property type="entry name" value="P-loop_NTPase"/>
</dbReference>
<feature type="coiled-coil region" evidence="4">
    <location>
        <begin position="764"/>
        <end position="791"/>
    </location>
</feature>
<dbReference type="Pfam" id="PF13476">
    <property type="entry name" value="AAA_23"/>
    <property type="match status" value="1"/>
</dbReference>
<dbReference type="PANTHER" id="PTHR32114">
    <property type="entry name" value="ABC TRANSPORTER ABCH.3"/>
    <property type="match status" value="1"/>
</dbReference>
<evidence type="ECO:0000313" key="8">
    <source>
        <dbReference type="Proteomes" id="UP000198414"/>
    </source>
</evidence>
<dbReference type="Proteomes" id="UP000198414">
    <property type="component" value="Unassembled WGS sequence"/>
</dbReference>
<protein>
    <recommendedName>
        <fullName evidence="3">Nuclease SbcCD subunit C</fullName>
    </recommendedName>
</protein>
<evidence type="ECO:0000256" key="2">
    <source>
        <dbReference type="ARBA" id="ARBA00011322"/>
    </source>
</evidence>
<evidence type="ECO:0000256" key="5">
    <source>
        <dbReference type="SAM" id="MobiDB-lite"/>
    </source>
</evidence>
<keyword evidence="4" id="KW-0175">Coiled coil</keyword>
<proteinExistence type="inferred from homology"/>
<keyword evidence="7" id="KW-0540">Nuclease</keyword>
<feature type="domain" description="Rad50/SbcC-type AAA" evidence="6">
    <location>
        <begin position="5"/>
        <end position="210"/>
    </location>
</feature>